<reference evidence="2" key="1">
    <citation type="submission" date="2023-07" db="EMBL/GenBank/DDBJ databases">
        <title>The genome sequence of Rhodocytophaga aerolata KACC 12507.</title>
        <authorList>
            <person name="Zhang X."/>
        </authorList>
    </citation>
    <scope>NUCLEOTIDE SEQUENCE</scope>
    <source>
        <strain evidence="2">KACC 12507</strain>
    </source>
</reference>
<keyword evidence="1" id="KW-0812">Transmembrane</keyword>
<gene>
    <name evidence="2" type="ORF">Q0590_07245</name>
</gene>
<keyword evidence="3" id="KW-1185">Reference proteome</keyword>
<evidence type="ECO:0000313" key="2">
    <source>
        <dbReference type="EMBL" id="MDO1446040.1"/>
    </source>
</evidence>
<feature type="transmembrane region" description="Helical" evidence="1">
    <location>
        <begin position="312"/>
        <end position="337"/>
    </location>
</feature>
<evidence type="ECO:0000256" key="1">
    <source>
        <dbReference type="SAM" id="Phobius"/>
    </source>
</evidence>
<evidence type="ECO:0000313" key="3">
    <source>
        <dbReference type="Proteomes" id="UP001168528"/>
    </source>
</evidence>
<feature type="transmembrane region" description="Helical" evidence="1">
    <location>
        <begin position="407"/>
        <end position="427"/>
    </location>
</feature>
<accession>A0ABT8R1S6</accession>
<feature type="transmembrane region" description="Helical" evidence="1">
    <location>
        <begin position="198"/>
        <end position="231"/>
    </location>
</feature>
<feature type="transmembrane region" description="Helical" evidence="1">
    <location>
        <begin position="271"/>
        <end position="300"/>
    </location>
</feature>
<name>A0ABT8R1S6_9BACT</name>
<feature type="transmembrane region" description="Helical" evidence="1">
    <location>
        <begin position="483"/>
        <end position="504"/>
    </location>
</feature>
<organism evidence="2 3">
    <name type="scientific">Rhodocytophaga aerolata</name>
    <dbReference type="NCBI Taxonomy" id="455078"/>
    <lineage>
        <taxon>Bacteria</taxon>
        <taxon>Pseudomonadati</taxon>
        <taxon>Bacteroidota</taxon>
        <taxon>Cytophagia</taxon>
        <taxon>Cytophagales</taxon>
        <taxon>Rhodocytophagaceae</taxon>
        <taxon>Rhodocytophaga</taxon>
    </lineage>
</organism>
<proteinExistence type="predicted"/>
<dbReference type="EMBL" id="JAUKPO010000003">
    <property type="protein sequence ID" value="MDO1446040.1"/>
    <property type="molecule type" value="Genomic_DNA"/>
</dbReference>
<sequence length="603" mass="69972">MKRLQVLLFRLTLLLMVASCMGSTLVTIVYSYEEFTASIASSIGQPEKLAKFRELLLTQERFSLLRIISFFSSSIWVAILPFLWKQAVSVPAVTSRIAAYSNKQIKKYVSFWQAMPITIKYMAGILLLLIILSRFYFLFRFPFHVDERFTYLYFVDKGFLVSMTYYPGPSNHIFYTLICNFFDLFIADPVVVMKLPALLISIALSVVFWLIISQYFTYSIALLIAALFSFAEPVFYYSIQGRGYILLMFLTLIATQNAIKITQSNRLSFSYFFWLGVSATLGFYTLPIFLYPFVSLLLFITWQLIIQRNYTFFQPLFITCMAIAGSVFILYLPVIVFNGWRALIANSWVAPIPWQEFIPFFPQHLLKLASEIWGGLPGGIWLTSVCILFCVGGMINNNWVSVVRPWQQIYLLNLIVVIGISFLQRLLVPLRVLFYLSIYQYILLVYAALKVVQFVSAYLPIYLPAEHLQNTEKDKTTYPVNRLPMPLLLGLVYILLNVYTFYSLTKPGQFPAYKSFDATAQWLYNHRANNIFVNEYDYSLCIRFLYETRGHEIHLDTNQPQPGKEYTYVVIHKNSPYPAQLLLNQYTQVYTDSQIAIYKKMLL</sequence>
<dbReference type="Proteomes" id="UP001168528">
    <property type="component" value="Unassembled WGS sequence"/>
</dbReference>
<dbReference type="RefSeq" id="WP_302036843.1">
    <property type="nucleotide sequence ID" value="NZ_JAUKPO010000003.1"/>
</dbReference>
<keyword evidence="1" id="KW-0472">Membrane</keyword>
<feature type="transmembrane region" description="Helical" evidence="1">
    <location>
        <begin position="439"/>
        <end position="463"/>
    </location>
</feature>
<feature type="transmembrane region" description="Helical" evidence="1">
    <location>
        <begin position="243"/>
        <end position="259"/>
    </location>
</feature>
<evidence type="ECO:0008006" key="4">
    <source>
        <dbReference type="Google" id="ProtNLM"/>
    </source>
</evidence>
<feature type="transmembrane region" description="Helical" evidence="1">
    <location>
        <begin position="64"/>
        <end position="84"/>
    </location>
</feature>
<comment type="caution">
    <text evidence="2">The sequence shown here is derived from an EMBL/GenBank/DDBJ whole genome shotgun (WGS) entry which is preliminary data.</text>
</comment>
<feature type="transmembrane region" description="Helical" evidence="1">
    <location>
        <begin position="372"/>
        <end position="395"/>
    </location>
</feature>
<feature type="transmembrane region" description="Helical" evidence="1">
    <location>
        <begin position="121"/>
        <end position="139"/>
    </location>
</feature>
<keyword evidence="1" id="KW-1133">Transmembrane helix</keyword>
<protein>
    <recommendedName>
        <fullName evidence="4">Glycosyltransferase RgtA/B/C/D-like domain-containing protein</fullName>
    </recommendedName>
</protein>